<dbReference type="HOGENOM" id="CLU_1542702_0_0_1"/>
<dbReference type="Gramene" id="EFJ25579">
    <property type="protein sequence ID" value="EFJ25579"/>
    <property type="gene ID" value="SELMODRAFT_413736"/>
</dbReference>
<keyword evidence="2" id="KW-1185">Reference proteome</keyword>
<dbReference type="InParanoid" id="D8RQ21"/>
<dbReference type="EMBL" id="GL377586">
    <property type="protein sequence ID" value="EFJ25579.1"/>
    <property type="molecule type" value="Genomic_DNA"/>
</dbReference>
<accession>D8RQ21</accession>
<organism evidence="2">
    <name type="scientific">Selaginella moellendorffii</name>
    <name type="common">Spikemoss</name>
    <dbReference type="NCBI Taxonomy" id="88036"/>
    <lineage>
        <taxon>Eukaryota</taxon>
        <taxon>Viridiplantae</taxon>
        <taxon>Streptophyta</taxon>
        <taxon>Embryophyta</taxon>
        <taxon>Tracheophyta</taxon>
        <taxon>Lycopodiopsida</taxon>
        <taxon>Selaginellales</taxon>
        <taxon>Selaginellaceae</taxon>
        <taxon>Selaginella</taxon>
    </lineage>
</organism>
<dbReference type="AlphaFoldDB" id="D8RQ21"/>
<evidence type="ECO:0000313" key="2">
    <source>
        <dbReference type="Proteomes" id="UP000001514"/>
    </source>
</evidence>
<evidence type="ECO:0000313" key="1">
    <source>
        <dbReference type="EMBL" id="EFJ25579.1"/>
    </source>
</evidence>
<protein>
    <submittedName>
        <fullName evidence="1">Uncharacterized protein</fullName>
    </submittedName>
</protein>
<reference evidence="1 2" key="1">
    <citation type="journal article" date="2011" name="Science">
        <title>The Selaginella genome identifies genetic changes associated with the evolution of vascular plants.</title>
        <authorList>
            <person name="Banks J.A."/>
            <person name="Nishiyama T."/>
            <person name="Hasebe M."/>
            <person name="Bowman J.L."/>
            <person name="Gribskov M."/>
            <person name="dePamphilis C."/>
            <person name="Albert V.A."/>
            <person name="Aono N."/>
            <person name="Aoyama T."/>
            <person name="Ambrose B.A."/>
            <person name="Ashton N.W."/>
            <person name="Axtell M.J."/>
            <person name="Barker E."/>
            <person name="Barker M.S."/>
            <person name="Bennetzen J.L."/>
            <person name="Bonawitz N.D."/>
            <person name="Chapple C."/>
            <person name="Cheng C."/>
            <person name="Correa L.G."/>
            <person name="Dacre M."/>
            <person name="DeBarry J."/>
            <person name="Dreyer I."/>
            <person name="Elias M."/>
            <person name="Engstrom E.M."/>
            <person name="Estelle M."/>
            <person name="Feng L."/>
            <person name="Finet C."/>
            <person name="Floyd S.K."/>
            <person name="Frommer W.B."/>
            <person name="Fujita T."/>
            <person name="Gramzow L."/>
            <person name="Gutensohn M."/>
            <person name="Harholt J."/>
            <person name="Hattori M."/>
            <person name="Heyl A."/>
            <person name="Hirai T."/>
            <person name="Hiwatashi Y."/>
            <person name="Ishikawa M."/>
            <person name="Iwata M."/>
            <person name="Karol K.G."/>
            <person name="Koehler B."/>
            <person name="Kolukisaoglu U."/>
            <person name="Kubo M."/>
            <person name="Kurata T."/>
            <person name="Lalonde S."/>
            <person name="Li K."/>
            <person name="Li Y."/>
            <person name="Litt A."/>
            <person name="Lyons E."/>
            <person name="Manning G."/>
            <person name="Maruyama T."/>
            <person name="Michael T.P."/>
            <person name="Mikami K."/>
            <person name="Miyazaki S."/>
            <person name="Morinaga S."/>
            <person name="Murata T."/>
            <person name="Mueller-Roeber B."/>
            <person name="Nelson D.R."/>
            <person name="Obara M."/>
            <person name="Oguri Y."/>
            <person name="Olmstead R.G."/>
            <person name="Onodera N."/>
            <person name="Petersen B.L."/>
            <person name="Pils B."/>
            <person name="Prigge M."/>
            <person name="Rensing S.A."/>
            <person name="Riano-Pachon D.M."/>
            <person name="Roberts A.W."/>
            <person name="Sato Y."/>
            <person name="Scheller H.V."/>
            <person name="Schulz B."/>
            <person name="Schulz C."/>
            <person name="Shakirov E.V."/>
            <person name="Shibagaki N."/>
            <person name="Shinohara N."/>
            <person name="Shippen D.E."/>
            <person name="Soerensen I."/>
            <person name="Sotooka R."/>
            <person name="Sugimoto N."/>
            <person name="Sugita M."/>
            <person name="Sumikawa N."/>
            <person name="Tanurdzic M."/>
            <person name="Theissen G."/>
            <person name="Ulvskov P."/>
            <person name="Wakazuki S."/>
            <person name="Weng J.K."/>
            <person name="Willats W.W."/>
            <person name="Wipf D."/>
            <person name="Wolf P.G."/>
            <person name="Yang L."/>
            <person name="Zimmer A.D."/>
            <person name="Zhu Q."/>
            <person name="Mitros T."/>
            <person name="Hellsten U."/>
            <person name="Loque D."/>
            <person name="Otillar R."/>
            <person name="Salamov A."/>
            <person name="Schmutz J."/>
            <person name="Shapiro H."/>
            <person name="Lindquist E."/>
            <person name="Lucas S."/>
            <person name="Rokhsar D."/>
            <person name="Grigoriev I.V."/>
        </authorList>
    </citation>
    <scope>NUCLEOTIDE SEQUENCE [LARGE SCALE GENOMIC DNA]</scope>
</reference>
<name>D8RQ21_SELML</name>
<dbReference type="Proteomes" id="UP000001514">
    <property type="component" value="Unassembled WGS sequence"/>
</dbReference>
<gene>
    <name evidence="1" type="ORF">SELMODRAFT_413736</name>
</gene>
<dbReference type="KEGG" id="smo:SELMODRAFT_413736"/>
<sequence>MNFLLSKLEQLNHHLMVLLSILNPTENAWIKEVYKSRIQVQKEVAELRKKRKIVNIIVGLRTIKIAITFIITLGKLPSYTSKNSIHLSPSLSASTDLECDAKHHIGKILTNTFMFFNLSMSKPPGMAIFHVQIAEATTFIISVRGSLVPGFLLVGTEPACGLGCMAAKLDWLSD</sequence>
<proteinExistence type="predicted"/>